<gene>
    <name evidence="6" type="ORF">J0X19_23925</name>
</gene>
<accession>A0A939JBK1</accession>
<reference evidence="6" key="1">
    <citation type="submission" date="2021-03" db="EMBL/GenBank/DDBJ databases">
        <authorList>
            <person name="Kim M.K."/>
        </authorList>
    </citation>
    <scope>NUCLEOTIDE SEQUENCE</scope>
    <source>
        <strain evidence="6">BT186</strain>
    </source>
</reference>
<feature type="domain" description="Type I restriction modification DNA specificity" evidence="5">
    <location>
        <begin position="7"/>
        <end position="188"/>
    </location>
</feature>
<dbReference type="Gene3D" id="3.90.220.20">
    <property type="entry name" value="DNA methylase specificity domains"/>
    <property type="match status" value="2"/>
</dbReference>
<keyword evidence="2" id="KW-0680">Restriction system</keyword>
<protein>
    <submittedName>
        <fullName evidence="6">Restriction endonuclease subunit S</fullName>
    </submittedName>
</protein>
<proteinExistence type="inferred from homology"/>
<dbReference type="PANTHER" id="PTHR30408:SF12">
    <property type="entry name" value="TYPE I RESTRICTION ENZYME MJAVIII SPECIFICITY SUBUNIT"/>
    <property type="match status" value="1"/>
</dbReference>
<dbReference type="CDD" id="cd17256">
    <property type="entry name" value="RMtype1_S_EcoJA65PI-TRD1-CR1_like"/>
    <property type="match status" value="1"/>
</dbReference>
<evidence type="ECO:0000313" key="6">
    <source>
        <dbReference type="EMBL" id="MBO0361029.1"/>
    </source>
</evidence>
<feature type="coiled-coil region" evidence="4">
    <location>
        <begin position="369"/>
        <end position="396"/>
    </location>
</feature>
<evidence type="ECO:0000256" key="1">
    <source>
        <dbReference type="ARBA" id="ARBA00010923"/>
    </source>
</evidence>
<evidence type="ECO:0000256" key="4">
    <source>
        <dbReference type="SAM" id="Coils"/>
    </source>
</evidence>
<keyword evidence="6" id="KW-0540">Nuclease</keyword>
<dbReference type="GO" id="GO:0009307">
    <property type="term" value="P:DNA restriction-modification system"/>
    <property type="evidence" value="ECO:0007669"/>
    <property type="project" value="UniProtKB-KW"/>
</dbReference>
<sequence length="405" mass="45087">MQMKDLPEGWQLIQLRDAVTKVGSGVTPKGGKESYQASGIPLIRSQNVLDGVLDIKEVAFISEKQHRQMSSSAVYAGDVLLNITGASIGRSCVAPHGIGEANVNQHVCIIRPTAIITPQYLNLVLCSSYGQRLIDSYQAGGGRQGLNFEQIKSFPIPTPPVEQQRLINGAITTWDDALKLQARKLQQLRKRKKEVAFRLMSGTKRLEGFTGEWRNAILSEFFARLTTRNAVGNTNVLTISAQQGLVSQTRYFNKSIASEEVSTYYLLNRGDFAYNKSYSAGYPMGVIKPLTQYDQGIVSPLYICMRPITNDGGFFEHFFEIGILNRGISRIAQEGARNHGLLNVSARDFMELDVRIPEADERRAIAEVLNTATKEIRLEEDKLAALREQKRGLLHQLLTGQLRLS</sequence>
<dbReference type="Pfam" id="PF01420">
    <property type="entry name" value="Methylase_S"/>
    <property type="match status" value="1"/>
</dbReference>
<keyword evidence="6" id="KW-0255">Endonuclease</keyword>
<dbReference type="SUPFAM" id="SSF116734">
    <property type="entry name" value="DNA methylase specificity domain"/>
    <property type="match status" value="2"/>
</dbReference>
<dbReference type="RefSeq" id="WP_206986937.1">
    <property type="nucleotide sequence ID" value="NZ_JAFLQZ010000029.1"/>
</dbReference>
<keyword evidence="7" id="KW-1185">Reference proteome</keyword>
<evidence type="ECO:0000313" key="7">
    <source>
        <dbReference type="Proteomes" id="UP000664144"/>
    </source>
</evidence>
<name>A0A939JBK1_9BACT</name>
<dbReference type="PANTHER" id="PTHR30408">
    <property type="entry name" value="TYPE-1 RESTRICTION ENZYME ECOKI SPECIFICITY PROTEIN"/>
    <property type="match status" value="1"/>
</dbReference>
<dbReference type="EMBL" id="JAFLQZ010000029">
    <property type="protein sequence ID" value="MBO0361029.1"/>
    <property type="molecule type" value="Genomic_DNA"/>
</dbReference>
<organism evidence="6 7">
    <name type="scientific">Hymenobacter telluris</name>
    <dbReference type="NCBI Taxonomy" id="2816474"/>
    <lineage>
        <taxon>Bacteria</taxon>
        <taxon>Pseudomonadati</taxon>
        <taxon>Bacteroidota</taxon>
        <taxon>Cytophagia</taxon>
        <taxon>Cytophagales</taxon>
        <taxon>Hymenobacteraceae</taxon>
        <taxon>Hymenobacter</taxon>
    </lineage>
</organism>
<evidence type="ECO:0000256" key="3">
    <source>
        <dbReference type="ARBA" id="ARBA00023125"/>
    </source>
</evidence>
<dbReference type="GO" id="GO:0004519">
    <property type="term" value="F:endonuclease activity"/>
    <property type="evidence" value="ECO:0007669"/>
    <property type="project" value="UniProtKB-KW"/>
</dbReference>
<dbReference type="InterPro" id="IPR000055">
    <property type="entry name" value="Restrct_endonuc_typeI_TRD"/>
</dbReference>
<keyword evidence="4" id="KW-0175">Coiled coil</keyword>
<comment type="similarity">
    <text evidence="1">Belongs to the type-I restriction system S methylase family.</text>
</comment>
<dbReference type="AlphaFoldDB" id="A0A939JBK1"/>
<keyword evidence="3" id="KW-0238">DNA-binding</keyword>
<evidence type="ECO:0000259" key="5">
    <source>
        <dbReference type="Pfam" id="PF01420"/>
    </source>
</evidence>
<dbReference type="GO" id="GO:0003677">
    <property type="term" value="F:DNA binding"/>
    <property type="evidence" value="ECO:0007669"/>
    <property type="project" value="UniProtKB-KW"/>
</dbReference>
<dbReference type="InterPro" id="IPR044946">
    <property type="entry name" value="Restrct_endonuc_typeI_TRD_sf"/>
</dbReference>
<comment type="caution">
    <text evidence="6">The sequence shown here is derived from an EMBL/GenBank/DDBJ whole genome shotgun (WGS) entry which is preliminary data.</text>
</comment>
<evidence type="ECO:0000256" key="2">
    <source>
        <dbReference type="ARBA" id="ARBA00022747"/>
    </source>
</evidence>
<keyword evidence="6" id="KW-0378">Hydrolase</keyword>
<dbReference type="Proteomes" id="UP000664144">
    <property type="component" value="Unassembled WGS sequence"/>
</dbReference>
<dbReference type="InterPro" id="IPR052021">
    <property type="entry name" value="Type-I_RS_S_subunit"/>
</dbReference>